<evidence type="ECO:0000313" key="1">
    <source>
        <dbReference type="EMBL" id="KAF6366469.1"/>
    </source>
</evidence>
<keyword evidence="2" id="KW-1185">Reference proteome</keyword>
<reference evidence="1 2" key="1">
    <citation type="journal article" date="2020" name="Nature">
        <title>Six reference-quality genomes reveal evolution of bat adaptations.</title>
        <authorList>
            <person name="Jebb D."/>
            <person name="Huang Z."/>
            <person name="Pippel M."/>
            <person name="Hughes G.M."/>
            <person name="Lavrichenko K."/>
            <person name="Devanna P."/>
            <person name="Winkler S."/>
            <person name="Jermiin L.S."/>
            <person name="Skirmuntt E.C."/>
            <person name="Katzourakis A."/>
            <person name="Burkitt-Gray L."/>
            <person name="Ray D.A."/>
            <person name="Sullivan K.A.M."/>
            <person name="Roscito J.G."/>
            <person name="Kirilenko B.M."/>
            <person name="Davalos L.M."/>
            <person name="Corthals A.P."/>
            <person name="Power M.L."/>
            <person name="Jones G."/>
            <person name="Ransome R.D."/>
            <person name="Dechmann D.K.N."/>
            <person name="Locatelli A.G."/>
            <person name="Puechmaille S.J."/>
            <person name="Fedrigo O."/>
            <person name="Jarvis E.D."/>
            <person name="Hiller M."/>
            <person name="Vernes S.C."/>
            <person name="Myers E.W."/>
            <person name="Teeling E.C."/>
        </authorList>
    </citation>
    <scope>NUCLEOTIDE SEQUENCE [LARGE SCALE GENOMIC DNA]</scope>
    <source>
        <strain evidence="1">MPipKuh1</strain>
        <tissue evidence="1">Flight muscle</tissue>
    </source>
</reference>
<gene>
    <name evidence="1" type="ORF">mPipKuh1_009883</name>
</gene>
<protein>
    <submittedName>
        <fullName evidence="1">Uncharacterized protein</fullName>
    </submittedName>
</protein>
<sequence>MKICAIGLPSAGCQHQFSSGTWNPGLCSGHDLLSSLWLEPSVFTQARAFSLLCSSQSATPVDPFCLALPLIAIIPLCLPRHACIYKLICHLCWVNLHAHSRLAGGCCRCMVNLHISLLLV</sequence>
<evidence type="ECO:0000313" key="2">
    <source>
        <dbReference type="Proteomes" id="UP000558488"/>
    </source>
</evidence>
<dbReference type="Proteomes" id="UP000558488">
    <property type="component" value="Unassembled WGS sequence"/>
</dbReference>
<organism evidence="1 2">
    <name type="scientific">Pipistrellus kuhlii</name>
    <name type="common">Kuhl's pipistrelle</name>
    <dbReference type="NCBI Taxonomy" id="59472"/>
    <lineage>
        <taxon>Eukaryota</taxon>
        <taxon>Metazoa</taxon>
        <taxon>Chordata</taxon>
        <taxon>Craniata</taxon>
        <taxon>Vertebrata</taxon>
        <taxon>Euteleostomi</taxon>
        <taxon>Mammalia</taxon>
        <taxon>Eutheria</taxon>
        <taxon>Laurasiatheria</taxon>
        <taxon>Chiroptera</taxon>
        <taxon>Yangochiroptera</taxon>
        <taxon>Vespertilionidae</taxon>
        <taxon>Pipistrellus</taxon>
    </lineage>
</organism>
<proteinExistence type="predicted"/>
<accession>A0A7J7YXB9</accession>
<comment type="caution">
    <text evidence="1">The sequence shown here is derived from an EMBL/GenBank/DDBJ whole genome shotgun (WGS) entry which is preliminary data.</text>
</comment>
<dbReference type="EMBL" id="JACAGB010000004">
    <property type="protein sequence ID" value="KAF6366469.1"/>
    <property type="molecule type" value="Genomic_DNA"/>
</dbReference>
<dbReference type="AlphaFoldDB" id="A0A7J7YXB9"/>
<name>A0A7J7YXB9_PIPKU</name>